<feature type="compositionally biased region" description="Basic and acidic residues" evidence="1">
    <location>
        <begin position="810"/>
        <end position="830"/>
    </location>
</feature>
<feature type="compositionally biased region" description="Polar residues" evidence="1">
    <location>
        <begin position="2082"/>
        <end position="2096"/>
    </location>
</feature>
<keyword evidence="2" id="KW-0812">Transmembrane</keyword>
<feature type="compositionally biased region" description="Polar residues" evidence="1">
    <location>
        <begin position="714"/>
        <end position="742"/>
    </location>
</feature>
<dbReference type="EMBL" id="JADYXP020000029">
    <property type="protein sequence ID" value="KAL0099058.1"/>
    <property type="molecule type" value="Genomic_DNA"/>
</dbReference>
<feature type="region of interest" description="Disordered" evidence="1">
    <location>
        <begin position="1412"/>
        <end position="1436"/>
    </location>
</feature>
<feature type="compositionally biased region" description="Basic and acidic residues" evidence="1">
    <location>
        <begin position="1764"/>
        <end position="1779"/>
    </location>
</feature>
<feature type="region of interest" description="Disordered" evidence="1">
    <location>
        <begin position="1703"/>
        <end position="1824"/>
    </location>
</feature>
<gene>
    <name evidence="3" type="ORF">PUN28_020244</name>
</gene>
<feature type="compositionally biased region" description="Basic and acidic residues" evidence="1">
    <location>
        <begin position="1789"/>
        <end position="1798"/>
    </location>
</feature>
<feature type="compositionally biased region" description="Low complexity" evidence="1">
    <location>
        <begin position="2111"/>
        <end position="2122"/>
    </location>
</feature>
<feature type="region of interest" description="Disordered" evidence="1">
    <location>
        <begin position="1128"/>
        <end position="1148"/>
    </location>
</feature>
<feature type="compositionally biased region" description="Basic residues" evidence="1">
    <location>
        <begin position="359"/>
        <end position="370"/>
    </location>
</feature>
<feature type="region of interest" description="Disordered" evidence="1">
    <location>
        <begin position="638"/>
        <end position="670"/>
    </location>
</feature>
<protein>
    <submittedName>
        <fullName evidence="3">Uncharacterized protein</fullName>
    </submittedName>
</protein>
<feature type="compositionally biased region" description="Basic and acidic residues" evidence="1">
    <location>
        <begin position="743"/>
        <end position="756"/>
    </location>
</feature>
<evidence type="ECO:0000256" key="1">
    <source>
        <dbReference type="SAM" id="MobiDB-lite"/>
    </source>
</evidence>
<proteinExistence type="predicted"/>
<feature type="transmembrane region" description="Helical" evidence="2">
    <location>
        <begin position="7"/>
        <end position="24"/>
    </location>
</feature>
<evidence type="ECO:0000313" key="4">
    <source>
        <dbReference type="Proteomes" id="UP001430953"/>
    </source>
</evidence>
<feature type="compositionally biased region" description="Polar residues" evidence="1">
    <location>
        <begin position="1427"/>
        <end position="1436"/>
    </location>
</feature>
<feature type="compositionally biased region" description="Basic and acidic residues" evidence="1">
    <location>
        <begin position="1545"/>
        <end position="1572"/>
    </location>
</feature>
<feature type="compositionally biased region" description="Basic and acidic residues" evidence="1">
    <location>
        <begin position="330"/>
        <end position="358"/>
    </location>
</feature>
<feature type="compositionally biased region" description="Basic residues" evidence="1">
    <location>
        <begin position="378"/>
        <end position="389"/>
    </location>
</feature>
<feature type="region of interest" description="Disordered" evidence="1">
    <location>
        <begin position="809"/>
        <end position="830"/>
    </location>
</feature>
<feature type="region of interest" description="Disordered" evidence="1">
    <location>
        <begin position="917"/>
        <end position="936"/>
    </location>
</feature>
<feature type="region of interest" description="Disordered" evidence="1">
    <location>
        <begin position="82"/>
        <end position="132"/>
    </location>
</feature>
<organism evidence="3 4">
    <name type="scientific">Cardiocondyla obscurior</name>
    <dbReference type="NCBI Taxonomy" id="286306"/>
    <lineage>
        <taxon>Eukaryota</taxon>
        <taxon>Metazoa</taxon>
        <taxon>Ecdysozoa</taxon>
        <taxon>Arthropoda</taxon>
        <taxon>Hexapoda</taxon>
        <taxon>Insecta</taxon>
        <taxon>Pterygota</taxon>
        <taxon>Neoptera</taxon>
        <taxon>Endopterygota</taxon>
        <taxon>Hymenoptera</taxon>
        <taxon>Apocrita</taxon>
        <taxon>Aculeata</taxon>
        <taxon>Formicoidea</taxon>
        <taxon>Formicidae</taxon>
        <taxon>Myrmicinae</taxon>
        <taxon>Cardiocondyla</taxon>
    </lineage>
</organism>
<feature type="region of interest" description="Disordered" evidence="1">
    <location>
        <begin position="2312"/>
        <end position="2362"/>
    </location>
</feature>
<keyword evidence="2" id="KW-0472">Membrane</keyword>
<feature type="compositionally biased region" description="Basic and acidic residues" evidence="1">
    <location>
        <begin position="699"/>
        <end position="712"/>
    </location>
</feature>
<evidence type="ECO:0000313" key="3">
    <source>
        <dbReference type="EMBL" id="KAL0099058.1"/>
    </source>
</evidence>
<feature type="compositionally biased region" description="Basic and acidic residues" evidence="1">
    <location>
        <begin position="1735"/>
        <end position="1751"/>
    </location>
</feature>
<dbReference type="Proteomes" id="UP001430953">
    <property type="component" value="Unassembled WGS sequence"/>
</dbReference>
<feature type="compositionally biased region" description="Basic and acidic residues" evidence="1">
    <location>
        <begin position="259"/>
        <end position="293"/>
    </location>
</feature>
<evidence type="ECO:0000256" key="2">
    <source>
        <dbReference type="SAM" id="Phobius"/>
    </source>
</evidence>
<accession>A0AAW2E5U8</accession>
<sequence length="2381" mass="274777">MKQQRACNLIIILILTFTSIYYVSSSSQNLYAVVTTIGADHSSQPSNVPLIYQDFTTNLPTSANIEAEEVLDSSETNVLNRLARPSLQRDENEKDSSVEGPPDHVIPYSEHDETKEVPTQPKYTAPGVWAKPPPDKNVPLDFVPTKLHAQVRGSHTVKRLPQRQAIESAETDEDKRNAPRLREIVTNTKVNTVYTEEGYEDSAYDHAGHVRDADFHEGFAHKLHDLKKSGGNLSNGKKKKEKNRNSIPDEFKEYEEDYQDHFQENRKLEEADDENNKDNLIERDSNSWENSKIDPKFVAENNIKKLEEDIEKDAEEAERSSKIYQNAQESKLRDNIKEESSELEMSRVKDNLEHENKPVKTKKKKSKLQNKKGDVNKKSKKPLKSKQKKRLYPETTVFPFEDASLINVGTSSPHGFVTNSPNSQVYSIDQTTLHYVTPIATDSFQVDNPTTVSYSQLFWDYFKARQDAPTTEGSTLISNLTTLNPQSEVRTPIAATTFDGQTPYFLVTEKKTVTSPETFLTAHSFEPRNLFSDHIEFGSTSTQTHNRHLLGHNDDGHNVDYVDGVITTSTVATFTSVPPLNSEDATVSSSTPTVMTLNFTQEAYARISDYHENPFLGPVLDNSNIAVTKNKLKYKVLARAKPSRDKKPVKSIPQSPPRQVSTLSSKEKNEYKKIRDELNAKYNKMSNDIKNKQKVQSFPKEKKNLFRDDLTLKKPSTQQAAYSSILTDNPSPVNRSSTSAENKSPREANKRNEIHSQHRSQPIKLPFRFDSFAHVQFAYPIYRRSPLPTTKLLPPPPLLADTYANYRGNKQNDKYHANHDGKSQQRRDNSFKYFPLNSETSWRTRYRRKRSEGEFLDGGRNAMNADVKAVANNSVTNDNKSEQQDRNTFDRIIDRSEGKLSSGRITNAPNAVKLIFPAKSTDDESGTSRNKNDTISIGEKKDAKGAREIIIDISKLDKKELVQSIKQNEQINRTAVEMAKKKRDIKNETHLIKNMESIINENHEKLLNESPKISADVIDKEIAARFNEKDETSLKNNKKAEVEVPSFDYVEELVEDDVIIKSFTTTEAAIDLKKYPFYNNENIPSASALKYIVDPKTIPRKTSRGMEFYDSRNAYKQCDEVEPDLDKVLPAKEEPDPEKGPQEDLPRLRGLGDKLDCFKAKYFDENPLDNPLFAEKLVGEPTPPTELNPTKFASKIMVLPEEDDDYVVPQISKKPERSGRQNWRNRNRPYETVESTRVNYKYDPQTGKGRNAHFSTVRGTRLSNIMRKVKNRKPRPKITTTTPSSKYQTDSYQNQVYEDVMGNIRNMKNAYQVYEMTTLPSSTKVLVTAGSENTLKISDSTTSKEGDTPKPDVTDIVDVTNKTKSSEIKGLLPPPKYVVHRQNYRKHRPLVKSRMPFRRSPPTLSEILAHHHSIKLNKRSTTDDAKSSPNSTLSKNQKAFNNSIKVDAIKNDTLIAKFMEGANKTNVTFEPLDLEVEESRLISTQNRNVSTVLKINDKKKRRNSANSNLESDPQKIVYTIRDRIRHSKPKWDTRGYGKFATSPKTMDEDSRRKEPRYNRIERKKKPVDDRRNNSTVINSTESTRGIESAPSLIEHRESSTTEVYHAEESAVQQMIYHKENKDSDAEKVKNIDVEPQERFFEEDEEESTTNTYQVRENIDEDVTATTTKPTNFRNSKEVLNLQEYLESDPPGYAETFSEEATTVSSKYHEFEDDEEKQNEETDFPRSTPIPSLFLQDKDPEELSWKEEEGSNKDQTFFTYTSKPSSDESDKDDEHTEKATFYKPFPFSRYESKLKKESEESSPEEESEEKEEENDEEKDETHVFPWHADKEIKDKYKWLHNFDRYEYPWERRERLARERRERKRAKTRLYNEDEEESAIYEKPIYPWEKYDVPSETHKVNTRRDISRRYDSEESTTEYVPVAKYSSRYSSNAAKPKFSNAREISKSIKKFLENDESNENLSKEMENRSPSIRKSDREIFKKKLVRENVTLPPRKKNARRRTSQIDKNVMDNSHFDSKKVKSEEIVNETPEENSMEYLKLNRSSLNDSELPAIMNNLPSNMFYGTKEVPSATTQRKKRRRRILKNNSTISLDNASAESVTKPTKKRRRKPEVSTTTSATPTTSTDFNSRKLILTPIRRRYLKKDEKTIPKTNKADDFQVETSAPKEQTLEHRSRISKEKIITKTTYPNATENFDSMKMNSTSIKKQPIKLRIKSKRRKNNINLDNKKKLIKQNDGDYEVKLVDEDDIKKSIILNKPQNENQSNNFENFGMKQEELNKINNFGTYDGVTNDENENDNGGFAISPEVYVVRNLLKKTPPNQERNQAYERIENDSNEMTEDWKKRNNSKEASEERKKDAEQKWKPLLQAKSIKDPERRLYYYVERK</sequence>
<feature type="compositionally biased region" description="Basic and acidic residues" evidence="1">
    <location>
        <begin position="87"/>
        <end position="97"/>
    </location>
</feature>
<reference evidence="3 4" key="1">
    <citation type="submission" date="2023-03" db="EMBL/GenBank/DDBJ databases">
        <title>High recombination rates correlate with genetic variation in Cardiocondyla obscurior ants.</title>
        <authorList>
            <person name="Errbii M."/>
        </authorList>
    </citation>
    <scope>NUCLEOTIDE SEQUENCE [LARGE SCALE GENOMIC DNA]</scope>
    <source>
        <strain evidence="3">Alpha-2009</strain>
        <tissue evidence="3">Whole body</tissue>
    </source>
</reference>
<feature type="compositionally biased region" description="Acidic residues" evidence="1">
    <location>
        <begin position="1799"/>
        <end position="1817"/>
    </location>
</feature>
<feature type="region of interest" description="Disordered" evidence="1">
    <location>
        <begin position="226"/>
        <end position="293"/>
    </location>
</feature>
<feature type="region of interest" description="Disordered" evidence="1">
    <location>
        <begin position="2062"/>
        <end position="2127"/>
    </location>
</feature>
<comment type="caution">
    <text evidence="3">The sequence shown here is derived from an EMBL/GenBank/DDBJ whole genome shotgun (WGS) entry which is preliminary data.</text>
</comment>
<feature type="compositionally biased region" description="Basic residues" evidence="1">
    <location>
        <begin position="2072"/>
        <end position="2081"/>
    </location>
</feature>
<feature type="region of interest" description="Disordered" evidence="1">
    <location>
        <begin position="686"/>
        <end position="762"/>
    </location>
</feature>
<keyword evidence="2" id="KW-1133">Transmembrane helix</keyword>
<feature type="region of interest" description="Disordered" evidence="1">
    <location>
        <begin position="1529"/>
        <end position="1575"/>
    </location>
</feature>
<feature type="compositionally biased region" description="Basic and acidic residues" evidence="1">
    <location>
        <begin position="2335"/>
        <end position="2358"/>
    </location>
</feature>
<keyword evidence="4" id="KW-1185">Reference proteome</keyword>
<feature type="region of interest" description="Disordered" evidence="1">
    <location>
        <begin position="315"/>
        <end position="389"/>
    </location>
</feature>
<name>A0AAW2E5U8_9HYME</name>